<reference evidence="1" key="1">
    <citation type="journal article" date="2015" name="Nature">
        <title>Complex archaea that bridge the gap between prokaryotes and eukaryotes.</title>
        <authorList>
            <person name="Spang A."/>
            <person name="Saw J.H."/>
            <person name="Jorgensen S.L."/>
            <person name="Zaremba-Niedzwiedzka K."/>
            <person name="Martijn J."/>
            <person name="Lind A.E."/>
            <person name="van Eijk R."/>
            <person name="Schleper C."/>
            <person name="Guy L."/>
            <person name="Ettema T.J."/>
        </authorList>
    </citation>
    <scope>NUCLEOTIDE SEQUENCE</scope>
</reference>
<comment type="caution">
    <text evidence="1">The sequence shown here is derived from an EMBL/GenBank/DDBJ whole genome shotgun (WGS) entry which is preliminary data.</text>
</comment>
<proteinExistence type="predicted"/>
<evidence type="ECO:0000313" key="1">
    <source>
        <dbReference type="EMBL" id="KKK53997.1"/>
    </source>
</evidence>
<gene>
    <name evidence="1" type="ORF">LCGC14_3089160</name>
</gene>
<accession>A0A0F8WB15</accession>
<dbReference type="AlphaFoldDB" id="A0A0F8WB15"/>
<sequence>MLQGSSWIQLESNTDGQVEFSWDRKLKTEEAKVLLGWSGNQIGSLIKDKTHSQLQTRIITMKQKVFLIILMVGASFNHTELIAREGF</sequence>
<name>A0A0F8WB15_9ZZZZ</name>
<organism evidence="1">
    <name type="scientific">marine sediment metagenome</name>
    <dbReference type="NCBI Taxonomy" id="412755"/>
    <lineage>
        <taxon>unclassified sequences</taxon>
        <taxon>metagenomes</taxon>
        <taxon>ecological metagenomes</taxon>
    </lineage>
</organism>
<protein>
    <submittedName>
        <fullName evidence="1">Uncharacterized protein</fullName>
    </submittedName>
</protein>
<dbReference type="EMBL" id="LAZR01066223">
    <property type="protein sequence ID" value="KKK53997.1"/>
    <property type="molecule type" value="Genomic_DNA"/>
</dbReference>
<feature type="non-terminal residue" evidence="1">
    <location>
        <position position="87"/>
    </location>
</feature>